<comment type="caution">
    <text evidence="1">The sequence shown here is derived from an EMBL/GenBank/DDBJ whole genome shotgun (WGS) entry which is preliminary data.</text>
</comment>
<dbReference type="EMBL" id="PFLC01000016">
    <property type="protein sequence ID" value="PIY63126.1"/>
    <property type="molecule type" value="Genomic_DNA"/>
</dbReference>
<protein>
    <submittedName>
        <fullName evidence="1">Uncharacterized protein</fullName>
    </submittedName>
</protein>
<proteinExistence type="predicted"/>
<reference evidence="2" key="1">
    <citation type="submission" date="2017-09" db="EMBL/GenBank/DDBJ databases">
        <title>Depth-based differentiation of microbial function through sediment-hosted aquifers and enrichment of novel symbionts in the deep terrestrial subsurface.</title>
        <authorList>
            <person name="Probst A.J."/>
            <person name="Ladd B."/>
            <person name="Jarett J.K."/>
            <person name="Geller-Mcgrath D.E."/>
            <person name="Sieber C.M.K."/>
            <person name="Emerson J.B."/>
            <person name="Anantharaman K."/>
            <person name="Thomas B.C."/>
            <person name="Malmstrom R."/>
            <person name="Stieglmeier M."/>
            <person name="Klingl A."/>
            <person name="Woyke T."/>
            <person name="Ryan C.M."/>
            <person name="Banfield J.F."/>
        </authorList>
    </citation>
    <scope>NUCLEOTIDE SEQUENCE [LARGE SCALE GENOMIC DNA]</scope>
</reference>
<name>A0A2M7QBW4_9BACT</name>
<gene>
    <name evidence="1" type="ORF">COY93_01415</name>
</gene>
<sequence length="140" mass="15620">MVSRQESGPRPFHESIVWMIRGADLLVQLEHLGHLLKITKIPDGHDLIIAAWNDRWRVVVGHQDSTGVVDFLKAQKSEAQLNGAWSFSDVRDKSVELSGLIAEQGTDGSEWEDRVVECAEKLASALKAMVRALHKEKPSL</sequence>
<evidence type="ECO:0000313" key="2">
    <source>
        <dbReference type="Proteomes" id="UP000230973"/>
    </source>
</evidence>
<dbReference type="AlphaFoldDB" id="A0A2M7QBW4"/>
<accession>A0A2M7QBW4</accession>
<dbReference type="Proteomes" id="UP000230973">
    <property type="component" value="Unassembled WGS sequence"/>
</dbReference>
<organism evidence="1 2">
    <name type="scientific">Candidatus Uhrbacteria bacterium CG_4_10_14_0_8_um_filter_58_22</name>
    <dbReference type="NCBI Taxonomy" id="1975029"/>
    <lineage>
        <taxon>Bacteria</taxon>
        <taxon>Candidatus Uhriibacteriota</taxon>
    </lineage>
</organism>
<evidence type="ECO:0000313" key="1">
    <source>
        <dbReference type="EMBL" id="PIY63126.1"/>
    </source>
</evidence>